<organism evidence="1 2">
    <name type="scientific">Spirosoma aureum</name>
    <dbReference type="NCBI Taxonomy" id="2692134"/>
    <lineage>
        <taxon>Bacteria</taxon>
        <taxon>Pseudomonadati</taxon>
        <taxon>Bacteroidota</taxon>
        <taxon>Cytophagia</taxon>
        <taxon>Cytophagales</taxon>
        <taxon>Cytophagaceae</taxon>
        <taxon>Spirosoma</taxon>
    </lineage>
</organism>
<evidence type="ECO:0000313" key="2">
    <source>
        <dbReference type="Proteomes" id="UP000501802"/>
    </source>
</evidence>
<dbReference type="KEGG" id="spib:G8759_06110"/>
<dbReference type="EMBL" id="CP050063">
    <property type="protein sequence ID" value="QIP12232.1"/>
    <property type="molecule type" value="Genomic_DNA"/>
</dbReference>
<dbReference type="AlphaFoldDB" id="A0A6G9AID3"/>
<evidence type="ECO:0000313" key="1">
    <source>
        <dbReference type="EMBL" id="QIP12232.1"/>
    </source>
</evidence>
<accession>A0A6G9AID3</accession>
<reference evidence="1 2" key="1">
    <citation type="submission" date="2020-03" db="EMBL/GenBank/DDBJ databases">
        <authorList>
            <person name="Kim M.K."/>
        </authorList>
    </citation>
    <scope>NUCLEOTIDE SEQUENCE [LARGE SCALE GENOMIC DNA]</scope>
    <source>
        <strain evidence="1 2">BT328</strain>
    </source>
</reference>
<proteinExistence type="predicted"/>
<dbReference type="RefSeq" id="WP_167206165.1">
    <property type="nucleotide sequence ID" value="NZ_CP050063.1"/>
</dbReference>
<protein>
    <submittedName>
        <fullName evidence="1">Uncharacterized protein</fullName>
    </submittedName>
</protein>
<gene>
    <name evidence="1" type="ORF">G8759_06110</name>
</gene>
<name>A0A6G9AID3_9BACT</name>
<keyword evidence="2" id="KW-1185">Reference proteome</keyword>
<dbReference type="Proteomes" id="UP000501802">
    <property type="component" value="Chromosome"/>
</dbReference>
<sequence length="305" mass="35336">MSSINNRGSYIAELIHELTNIDIDSSNIDRYGHFVDESNTNIIAIRASRYSSRIDGIEAYDYYINNIVEQVLTELAFISFEECQRFLKRLALISEKFSKAWTLYFEHLHFFYEGNFSAQNFELNFFHLFNIPINNKGLGGVNFFNLKTTDDFWSDLHDALMYKEGALLHITEDLKAIFDIPNSTNVTDEDRKQKDLDVSRSDGVLEAFFESTSKYKKIMELLVQHKYCHPLTYIWSDTATGSKGYLAALIKSLRLQGYYIKTPTHEEIQKIAQNTFRYPISLETIKKANPEDFDLTFIPPASTVE</sequence>